<name>S0FWH0_RUMCE</name>
<dbReference type="SUPFAM" id="SSF46689">
    <property type="entry name" value="Homeodomain-like"/>
    <property type="match status" value="2"/>
</dbReference>
<dbReference type="PANTHER" id="PTHR43280">
    <property type="entry name" value="ARAC-FAMILY TRANSCRIPTIONAL REGULATOR"/>
    <property type="match status" value="1"/>
</dbReference>
<protein>
    <recommendedName>
        <fullName evidence="1">Stage 0 sporulation protein A homolog</fullName>
    </recommendedName>
</protein>
<accession>S0FWH0</accession>
<keyword evidence="10" id="KW-1185">Reference proteome</keyword>
<dbReference type="CDD" id="cd17536">
    <property type="entry name" value="REC_YesN-like"/>
    <property type="match status" value="1"/>
</dbReference>
<dbReference type="GO" id="GO:0043565">
    <property type="term" value="F:sequence-specific DNA binding"/>
    <property type="evidence" value="ECO:0007669"/>
    <property type="project" value="InterPro"/>
</dbReference>
<evidence type="ECO:0000256" key="3">
    <source>
        <dbReference type="ARBA" id="ARBA00023125"/>
    </source>
</evidence>
<keyword evidence="6" id="KW-0597">Phosphoprotein</keyword>
<dbReference type="InterPro" id="IPR018060">
    <property type="entry name" value="HTH_AraC"/>
</dbReference>
<dbReference type="Proteomes" id="UP000014155">
    <property type="component" value="Unassembled WGS sequence"/>
</dbReference>
<dbReference type="Pfam" id="PF00072">
    <property type="entry name" value="Response_reg"/>
    <property type="match status" value="1"/>
</dbReference>
<feature type="modified residue" description="4-aspartylphosphate" evidence="6">
    <location>
        <position position="55"/>
    </location>
</feature>
<dbReference type="SUPFAM" id="SSF52172">
    <property type="entry name" value="CheY-like"/>
    <property type="match status" value="1"/>
</dbReference>
<dbReference type="eggNOG" id="COG2207">
    <property type="taxonomic scope" value="Bacteria"/>
</dbReference>
<dbReference type="Gene3D" id="3.40.50.2300">
    <property type="match status" value="1"/>
</dbReference>
<dbReference type="Pfam" id="PF12833">
    <property type="entry name" value="HTH_18"/>
    <property type="match status" value="1"/>
</dbReference>
<dbReference type="eggNOG" id="COG4753">
    <property type="taxonomic scope" value="Bacteria"/>
</dbReference>
<dbReference type="PANTHER" id="PTHR43280:SF2">
    <property type="entry name" value="HTH-TYPE TRANSCRIPTIONAL REGULATOR EXSA"/>
    <property type="match status" value="1"/>
</dbReference>
<dbReference type="STRING" id="1195236.CTER_1202"/>
<dbReference type="AlphaFoldDB" id="S0FWH0"/>
<gene>
    <name evidence="9" type="ORF">CTER_1202</name>
</gene>
<evidence type="ECO:0000256" key="4">
    <source>
        <dbReference type="ARBA" id="ARBA00023163"/>
    </source>
</evidence>
<keyword evidence="4" id="KW-0804">Transcription</keyword>
<sequence length="536" mass="62578">MFSVVIIDDEALVRIGLKSMINWEENDCQIVAEASNGQQGLEIIKKYRPEIVITDIKMPVMDGIEMMRQLDLRKGPKYIVLSSYDEFNLVRQAMKLGAVEYLIKLELEQDILINAINQAKKIILQENEEYERKGSLERQVRVNKPVLREEFFRKLVGHLFIDRKELEEDMDFLEVSLNENALMCVFIRVYEIDNMTEFGKEDIQLFDFSVVNIIDEILNDTFKGYVFKWSHGEYASVFSYNINWSRELLNDKLSQSMERLIQMLKQYFNISVSIGISDIHMGFKELGTAFLQSNQAVESGFFKGFGSYTFYNECCSNDPVKETIEISDYKSRLKNAIELSDTCEIRRIFEEVSQLLSKEKVTKQKAYDVCCHFAYLVINVIDEKLFKSVMGYEISIFAEILRQNSLPEIRDWLDKFGECLCTIMENNSNNNTSRFIIKAKKYINDHIKEDIKLNELAAALALSPGYLSTLFKQVTGKNFIDYTTEVKIEYAKKILKESNLKIYQISDFMGYENAYYFSRVFRKITGMTPREFIDKQ</sequence>
<dbReference type="EMBL" id="AORV01000025">
    <property type="protein sequence ID" value="EMS72883.1"/>
    <property type="molecule type" value="Genomic_DNA"/>
</dbReference>
<dbReference type="InterPro" id="IPR011006">
    <property type="entry name" value="CheY-like_superfamily"/>
</dbReference>
<evidence type="ECO:0000259" key="8">
    <source>
        <dbReference type="PROSITE" id="PS50110"/>
    </source>
</evidence>
<evidence type="ECO:0000313" key="10">
    <source>
        <dbReference type="Proteomes" id="UP000014155"/>
    </source>
</evidence>
<proteinExistence type="predicted"/>
<keyword evidence="3" id="KW-0238">DNA-binding</keyword>
<dbReference type="InterPro" id="IPR009057">
    <property type="entry name" value="Homeodomain-like_sf"/>
</dbReference>
<comment type="caution">
    <text evidence="9">The sequence shown here is derived from an EMBL/GenBank/DDBJ whole genome shotgun (WGS) entry which is preliminary data.</text>
</comment>
<feature type="domain" description="Response regulatory" evidence="8">
    <location>
        <begin position="3"/>
        <end position="119"/>
    </location>
</feature>
<dbReference type="GO" id="GO:0000160">
    <property type="term" value="P:phosphorelay signal transduction system"/>
    <property type="evidence" value="ECO:0007669"/>
    <property type="project" value="InterPro"/>
</dbReference>
<evidence type="ECO:0000313" key="9">
    <source>
        <dbReference type="EMBL" id="EMS72883.1"/>
    </source>
</evidence>
<feature type="domain" description="HTH araC/xylS-type" evidence="7">
    <location>
        <begin position="437"/>
        <end position="535"/>
    </location>
</feature>
<dbReference type="PROSITE" id="PS01124">
    <property type="entry name" value="HTH_ARAC_FAMILY_2"/>
    <property type="match status" value="1"/>
</dbReference>
<evidence type="ECO:0000256" key="5">
    <source>
        <dbReference type="ARBA" id="ARBA00024867"/>
    </source>
</evidence>
<evidence type="ECO:0000256" key="2">
    <source>
        <dbReference type="ARBA" id="ARBA00023015"/>
    </source>
</evidence>
<keyword evidence="2" id="KW-0805">Transcription regulation</keyword>
<dbReference type="SMART" id="SM00342">
    <property type="entry name" value="HTH_ARAC"/>
    <property type="match status" value="1"/>
</dbReference>
<reference evidence="9 10" key="1">
    <citation type="journal article" date="2013" name="Genome Announc.">
        <title>Draft Genome Sequence of the Cellulolytic, Mesophilic, Anaerobic Bacterium Clostridium termitidis Strain CT1112 (DSM 5398).</title>
        <authorList>
            <person name="Lal S."/>
            <person name="Ramachandran U."/>
            <person name="Zhang X."/>
            <person name="Munir R."/>
            <person name="Sparling R."/>
            <person name="Levin D.B."/>
        </authorList>
    </citation>
    <scope>NUCLEOTIDE SEQUENCE [LARGE SCALE GENOMIC DNA]</scope>
    <source>
        <strain evidence="9 10">CT1112</strain>
    </source>
</reference>
<dbReference type="RefSeq" id="WP_004624617.1">
    <property type="nucleotide sequence ID" value="NZ_AORV01000025.1"/>
</dbReference>
<evidence type="ECO:0000259" key="7">
    <source>
        <dbReference type="PROSITE" id="PS01124"/>
    </source>
</evidence>
<dbReference type="SMART" id="SM00448">
    <property type="entry name" value="REC"/>
    <property type="match status" value="1"/>
</dbReference>
<evidence type="ECO:0000256" key="1">
    <source>
        <dbReference type="ARBA" id="ARBA00018672"/>
    </source>
</evidence>
<dbReference type="GO" id="GO:0003700">
    <property type="term" value="F:DNA-binding transcription factor activity"/>
    <property type="evidence" value="ECO:0007669"/>
    <property type="project" value="InterPro"/>
</dbReference>
<dbReference type="PROSITE" id="PS50110">
    <property type="entry name" value="RESPONSE_REGULATORY"/>
    <property type="match status" value="1"/>
</dbReference>
<organism evidence="9 10">
    <name type="scientific">Ruminiclostridium cellobioparum subsp. termitidis CT1112</name>
    <dbReference type="NCBI Taxonomy" id="1195236"/>
    <lineage>
        <taxon>Bacteria</taxon>
        <taxon>Bacillati</taxon>
        <taxon>Bacillota</taxon>
        <taxon>Clostridia</taxon>
        <taxon>Eubacteriales</taxon>
        <taxon>Oscillospiraceae</taxon>
        <taxon>Ruminiclostridium</taxon>
    </lineage>
</organism>
<evidence type="ECO:0000256" key="6">
    <source>
        <dbReference type="PROSITE-ProRule" id="PRU00169"/>
    </source>
</evidence>
<dbReference type="InterPro" id="IPR001789">
    <property type="entry name" value="Sig_transdc_resp-reg_receiver"/>
</dbReference>
<comment type="function">
    <text evidence="5">May play the central regulatory role in sporulation. It may be an element of the effector pathway responsible for the activation of sporulation genes in response to nutritional stress. Spo0A may act in concert with spo0H (a sigma factor) to control the expression of some genes that are critical to the sporulation process.</text>
</comment>
<dbReference type="Gene3D" id="1.10.10.60">
    <property type="entry name" value="Homeodomain-like"/>
    <property type="match status" value="2"/>
</dbReference>
<dbReference type="PATRIC" id="fig|1195236.3.peg.1508"/>